<dbReference type="InterPro" id="IPR002937">
    <property type="entry name" value="Amino_oxidase"/>
</dbReference>
<accession>A0A2J6X2P4</accession>
<feature type="domain" description="Amine oxidase" evidence="1">
    <location>
        <begin position="4"/>
        <end position="41"/>
    </location>
</feature>
<feature type="non-terminal residue" evidence="2">
    <location>
        <position position="1"/>
    </location>
</feature>
<comment type="caution">
    <text evidence="2">The sequence shown here is derived from an EMBL/GenBank/DDBJ whole genome shotgun (WGS) entry which is preliminary data.</text>
</comment>
<dbReference type="Proteomes" id="UP000243376">
    <property type="component" value="Unassembled WGS sequence"/>
</dbReference>
<organism evidence="2 3">
    <name type="scientific">Chloroflexus aggregans</name>
    <dbReference type="NCBI Taxonomy" id="152260"/>
    <lineage>
        <taxon>Bacteria</taxon>
        <taxon>Bacillati</taxon>
        <taxon>Chloroflexota</taxon>
        <taxon>Chloroflexia</taxon>
        <taxon>Chloroflexales</taxon>
        <taxon>Chloroflexineae</taxon>
        <taxon>Chloroflexaceae</taxon>
        <taxon>Chloroflexus</taxon>
    </lineage>
</organism>
<evidence type="ECO:0000313" key="3">
    <source>
        <dbReference type="Proteomes" id="UP000243376"/>
    </source>
</evidence>
<dbReference type="Pfam" id="PF01593">
    <property type="entry name" value="Amino_oxidase"/>
    <property type="match status" value="1"/>
</dbReference>
<gene>
    <name evidence="2" type="ORF">C0184_11245</name>
</gene>
<dbReference type="GO" id="GO:0016491">
    <property type="term" value="F:oxidoreductase activity"/>
    <property type="evidence" value="ECO:0007669"/>
    <property type="project" value="InterPro"/>
</dbReference>
<dbReference type="Gene3D" id="3.50.50.60">
    <property type="entry name" value="FAD/NAD(P)-binding domain"/>
    <property type="match status" value="1"/>
</dbReference>
<proteinExistence type="predicted"/>
<protein>
    <submittedName>
        <fullName evidence="2">FAD-dependent oxidoreductase</fullName>
    </submittedName>
</protein>
<evidence type="ECO:0000259" key="1">
    <source>
        <dbReference type="Pfam" id="PF01593"/>
    </source>
</evidence>
<dbReference type="AlphaFoldDB" id="A0A2J6X2P4"/>
<evidence type="ECO:0000313" key="2">
    <source>
        <dbReference type="EMBL" id="PMP78244.1"/>
    </source>
</evidence>
<sequence>AVLATPLDPIFFAGEATVTGAEIATVHGAFESGRRVARQILLARQAQIQTHL</sequence>
<dbReference type="SUPFAM" id="SSF51905">
    <property type="entry name" value="FAD/NAD(P)-binding domain"/>
    <property type="match status" value="1"/>
</dbReference>
<name>A0A2J6X2P4_9CHLR</name>
<dbReference type="InterPro" id="IPR036188">
    <property type="entry name" value="FAD/NAD-bd_sf"/>
</dbReference>
<dbReference type="EMBL" id="PNIQ01000749">
    <property type="protein sequence ID" value="PMP78244.1"/>
    <property type="molecule type" value="Genomic_DNA"/>
</dbReference>
<reference evidence="2 3" key="1">
    <citation type="submission" date="2018-01" db="EMBL/GenBank/DDBJ databases">
        <title>Metagenomic assembled genomes from two thermal pools in the Uzon Caldera, Kamchatka, Russia.</title>
        <authorList>
            <person name="Wilkins L."/>
            <person name="Ettinger C."/>
        </authorList>
    </citation>
    <scope>NUCLEOTIDE SEQUENCE [LARGE SCALE GENOMIC DNA]</scope>
    <source>
        <strain evidence="2">ZAV-02</strain>
    </source>
</reference>